<dbReference type="Proteomes" id="UP000219621">
    <property type="component" value="Unassembled WGS sequence"/>
</dbReference>
<dbReference type="PANTHER" id="PTHR33121:SF15">
    <property type="entry name" value="BLUE LIGHT- AND TEMPERATURE-REGULATED ANTIREPRESSOR BLUF"/>
    <property type="match status" value="1"/>
</dbReference>
<evidence type="ECO:0000313" key="2">
    <source>
        <dbReference type="EMBL" id="SOE00471.1"/>
    </source>
</evidence>
<dbReference type="EMBL" id="OCNJ01000012">
    <property type="protein sequence ID" value="SOE00471.1"/>
    <property type="molecule type" value="Genomic_DNA"/>
</dbReference>
<dbReference type="InterPro" id="IPR001633">
    <property type="entry name" value="EAL_dom"/>
</dbReference>
<dbReference type="SMART" id="SM00052">
    <property type="entry name" value="EAL"/>
    <property type="match status" value="1"/>
</dbReference>
<dbReference type="PANTHER" id="PTHR33121">
    <property type="entry name" value="CYCLIC DI-GMP PHOSPHODIESTERASE PDEF"/>
    <property type="match status" value="1"/>
</dbReference>
<dbReference type="GO" id="GO:0071111">
    <property type="term" value="F:cyclic-guanylate-specific phosphodiesterase activity"/>
    <property type="evidence" value="ECO:0007669"/>
    <property type="project" value="InterPro"/>
</dbReference>
<gene>
    <name evidence="2" type="ORF">SAMN05421508_112111</name>
</gene>
<dbReference type="PROSITE" id="PS50883">
    <property type="entry name" value="EAL"/>
    <property type="match status" value="1"/>
</dbReference>
<dbReference type="SUPFAM" id="SSF141868">
    <property type="entry name" value="EAL domain-like"/>
    <property type="match status" value="1"/>
</dbReference>
<dbReference type="InterPro" id="IPR050706">
    <property type="entry name" value="Cyclic-di-GMP_PDE-like"/>
</dbReference>
<dbReference type="Gene3D" id="3.20.20.450">
    <property type="entry name" value="EAL domain"/>
    <property type="match status" value="1"/>
</dbReference>
<feature type="domain" description="EAL" evidence="1">
    <location>
        <begin position="124"/>
        <end position="368"/>
    </location>
</feature>
<reference evidence="2 3" key="1">
    <citation type="submission" date="2017-09" db="EMBL/GenBank/DDBJ databases">
        <authorList>
            <person name="Ehlers B."/>
            <person name="Leendertz F.H."/>
        </authorList>
    </citation>
    <scope>NUCLEOTIDE SEQUENCE [LARGE SCALE GENOMIC DNA]</scope>
    <source>
        <strain evidence="2 3">USBA 140</strain>
    </source>
</reference>
<dbReference type="InterPro" id="IPR035919">
    <property type="entry name" value="EAL_sf"/>
</dbReference>
<dbReference type="AlphaFoldDB" id="A0A286GYA4"/>
<accession>A0A286GYA4</accession>
<organism evidence="2 3">
    <name type="scientific">Caenispirillum bisanense</name>
    <dbReference type="NCBI Taxonomy" id="414052"/>
    <lineage>
        <taxon>Bacteria</taxon>
        <taxon>Pseudomonadati</taxon>
        <taxon>Pseudomonadota</taxon>
        <taxon>Alphaproteobacteria</taxon>
        <taxon>Rhodospirillales</taxon>
        <taxon>Novispirillaceae</taxon>
        <taxon>Caenispirillum</taxon>
    </lineage>
</organism>
<protein>
    <submittedName>
        <fullName evidence="2">EAL domain, c-di-GMP-specific phosphodiesterase class I (Or its enzymatically inactive variant)</fullName>
    </submittedName>
</protein>
<evidence type="ECO:0000313" key="3">
    <source>
        <dbReference type="Proteomes" id="UP000219621"/>
    </source>
</evidence>
<proteinExistence type="predicted"/>
<evidence type="ECO:0000259" key="1">
    <source>
        <dbReference type="PROSITE" id="PS50883"/>
    </source>
</evidence>
<keyword evidence="3" id="KW-1185">Reference proteome</keyword>
<name>A0A286GYA4_9PROT</name>
<sequence>MDEEAVFMIQSPIKPAASPCASCGRPAPLADTGGTLYLWWPAGHVARKLLTAVRDAGLPVTTAGTAARAEVPVAAETLAQVAGLLSAALTPVEAQAVRALFLPQGTPADIDALGRVTTLARVAARSEAVWLDRLLAEDRLTSHFQPIVTTEGGSFAVEALVRGITAGGDMIGGGRIMTAARDADMLFPVDLAARACAVRTAAAAGFKGRLFINFSPAAIYDPDHCLRSTVGLIEAAGIPPENIVFEVGEADSLESLDHLKNILRVYRAAGFKVALDDLGAGYASLNLLHEVRPDFVKLDMGLVQGVDGDAFKAAVLGGLLRMARELGIPTVCEGVETEAEAAWLRAAGADYLQGYLFGRPAPLAAQTS</sequence>
<dbReference type="Pfam" id="PF00563">
    <property type="entry name" value="EAL"/>
    <property type="match status" value="1"/>
</dbReference>
<dbReference type="CDD" id="cd01948">
    <property type="entry name" value="EAL"/>
    <property type="match status" value="1"/>
</dbReference>